<proteinExistence type="inferred from homology"/>
<dbReference type="GO" id="GO:0008168">
    <property type="term" value="F:methyltransferase activity"/>
    <property type="evidence" value="ECO:0007669"/>
    <property type="project" value="UniProtKB-KW"/>
</dbReference>
<dbReference type="GO" id="GO:0005634">
    <property type="term" value="C:nucleus"/>
    <property type="evidence" value="ECO:0007669"/>
    <property type="project" value="TreeGrafter"/>
</dbReference>
<name>A0A8J2HSQ9_COTCN</name>
<accession>A0A8J2HSQ9</accession>
<dbReference type="SUPFAM" id="SSF53335">
    <property type="entry name" value="S-adenosyl-L-methionine-dependent methyltransferases"/>
    <property type="match status" value="1"/>
</dbReference>
<evidence type="ECO:0000313" key="3">
    <source>
        <dbReference type="EMBL" id="CAG5107641.1"/>
    </source>
</evidence>
<comment type="similarity">
    <text evidence="1">Belongs to the MT-A70-like family.</text>
</comment>
<evidence type="ECO:0000256" key="1">
    <source>
        <dbReference type="PROSITE-ProRule" id="PRU00489"/>
    </source>
</evidence>
<keyword evidence="3" id="KW-0489">Methyltransferase</keyword>
<dbReference type="GO" id="GO:0032259">
    <property type="term" value="P:methylation"/>
    <property type="evidence" value="ECO:0007669"/>
    <property type="project" value="UniProtKB-KW"/>
</dbReference>
<reference evidence="3" key="1">
    <citation type="submission" date="2021-04" db="EMBL/GenBank/DDBJ databases">
        <authorList>
            <person name="Chebbi M.A.C M."/>
        </authorList>
    </citation>
    <scope>NUCLEOTIDE SEQUENCE</scope>
</reference>
<dbReference type="Pfam" id="PF05063">
    <property type="entry name" value="MT-A70"/>
    <property type="match status" value="1"/>
</dbReference>
<gene>
    <name evidence="3" type="ORF">HICCMSTLAB_LOCUS12845</name>
</gene>
<dbReference type="PANTHER" id="PTHR12829">
    <property type="entry name" value="N6-ADENOSINE-METHYLTRANSFERASE"/>
    <property type="match status" value="1"/>
</dbReference>
<dbReference type="PROSITE" id="PS51143">
    <property type="entry name" value="MT_A70"/>
    <property type="match status" value="1"/>
</dbReference>
<dbReference type="InterPro" id="IPR029063">
    <property type="entry name" value="SAM-dependent_MTases_sf"/>
</dbReference>
<dbReference type="GO" id="GO:0003676">
    <property type="term" value="F:nucleic acid binding"/>
    <property type="evidence" value="ECO:0007669"/>
    <property type="project" value="InterPro"/>
</dbReference>
<organism evidence="3 4">
    <name type="scientific">Cotesia congregata</name>
    <name type="common">Parasitoid wasp</name>
    <name type="synonym">Apanteles congregatus</name>
    <dbReference type="NCBI Taxonomy" id="51543"/>
    <lineage>
        <taxon>Eukaryota</taxon>
        <taxon>Metazoa</taxon>
        <taxon>Ecdysozoa</taxon>
        <taxon>Arthropoda</taxon>
        <taxon>Hexapoda</taxon>
        <taxon>Insecta</taxon>
        <taxon>Pterygota</taxon>
        <taxon>Neoptera</taxon>
        <taxon>Endopterygota</taxon>
        <taxon>Hymenoptera</taxon>
        <taxon>Apocrita</taxon>
        <taxon>Ichneumonoidea</taxon>
        <taxon>Braconidae</taxon>
        <taxon>Microgastrinae</taxon>
        <taxon>Cotesia</taxon>
    </lineage>
</organism>
<dbReference type="OrthoDB" id="61116at2759"/>
<dbReference type="Gene3D" id="3.40.50.150">
    <property type="entry name" value="Vaccinia Virus protein VP39"/>
    <property type="match status" value="1"/>
</dbReference>
<protein>
    <submittedName>
        <fullName evidence="3">Similar to Mettl4: N(6)-adenine-specific methyltransferase METTL4 (Mus musculus)</fullName>
    </submittedName>
</protein>
<feature type="compositionally biased region" description="Basic residues" evidence="2">
    <location>
        <begin position="64"/>
        <end position="74"/>
    </location>
</feature>
<feature type="region of interest" description="Disordered" evidence="2">
    <location>
        <begin position="55"/>
        <end position="76"/>
    </location>
</feature>
<dbReference type="Proteomes" id="UP000786811">
    <property type="component" value="Unassembled WGS sequence"/>
</dbReference>
<dbReference type="EMBL" id="CAJNRD030001124">
    <property type="protein sequence ID" value="CAG5107641.1"/>
    <property type="molecule type" value="Genomic_DNA"/>
</dbReference>
<dbReference type="AlphaFoldDB" id="A0A8J2HSQ9"/>
<keyword evidence="3" id="KW-0808">Transferase</keyword>
<dbReference type="PANTHER" id="PTHR12829:SF4">
    <property type="entry name" value="N(6)-ADENINE-SPECIFIC METHYLTRANSFERASE METTL4"/>
    <property type="match status" value="1"/>
</dbReference>
<dbReference type="InterPro" id="IPR002052">
    <property type="entry name" value="DNA_methylase_N6_adenine_CS"/>
</dbReference>
<comment type="caution">
    <text evidence="3">The sequence shown here is derived from an EMBL/GenBank/DDBJ whole genome shotgun (WGS) entry which is preliminary data.</text>
</comment>
<keyword evidence="4" id="KW-1185">Reference proteome</keyword>
<evidence type="ECO:0000256" key="2">
    <source>
        <dbReference type="SAM" id="MobiDB-lite"/>
    </source>
</evidence>
<dbReference type="InterPro" id="IPR007757">
    <property type="entry name" value="MT-A70-like"/>
</dbReference>
<dbReference type="PROSITE" id="PS00092">
    <property type="entry name" value="N6_MTASE"/>
    <property type="match status" value="1"/>
</dbReference>
<evidence type="ECO:0000313" key="4">
    <source>
        <dbReference type="Proteomes" id="UP000786811"/>
    </source>
</evidence>
<sequence>MSIVVVHDKGWIISHLEYLNKIYNNVYNDNELLELEFNEKVFDINSPFLRNNQIPKMNEDKSITNKKKTKKRKTSHDSVSIEKLDEIKFIQETADEILAGVAEKQIFNKIVEHDYNKRARDASQEFYDIEYNISDHFYGCNQSDNPIITTVHSNQYVFPSNSHFYSYDVKDIDKKLEMNNQFDFILMDPPWWNKFIRRNKNKSYKMMFNEELTKIPINKLLNSSGIIAIWCTNSQSHYNYIFDVIFPLWGIKYIAKWYWIKVTKSGETICDFNNSSVKQPFELLIFGSLNQSAIPQIPDKKLIISVPSAIHSHKPPLIDVLKTYLPPNPNCLEIFARYLLPGWTSWGLEVLKFQNLSFYNINKSNKCLES</sequence>